<evidence type="ECO:0008006" key="4">
    <source>
        <dbReference type="Google" id="ProtNLM"/>
    </source>
</evidence>
<feature type="compositionally biased region" description="Basic and acidic residues" evidence="1">
    <location>
        <begin position="54"/>
        <end position="82"/>
    </location>
</feature>
<dbReference type="AlphaFoldDB" id="A0ABD3CQB5"/>
<dbReference type="PANTHER" id="PTHR33130:SF43">
    <property type="entry name" value="OS01G0688600 PROTEIN"/>
    <property type="match status" value="1"/>
</dbReference>
<gene>
    <name evidence="2" type="ORF">CASFOL_024323</name>
</gene>
<sequence length="296" mass="32555">MATEGTDRSTNALHNFAMPRELRWGNRKHLRCMKVNSDQRIAPFSRSPAVETYSPDRRRRENFVNHRRSVGDGERGRGKDSYPEFMHGSHGLGRAPPPPSYGGRRFCDGDDGISALREKVMLDLRAEADRMKCAIFKGGPEGEVTGGGCSPPLPPSTATTVPEGEIDRPWNLRPRRADCGTPVKSGSSLNGDGGGENDSSGVGKKLMVDALKPSIRLRSSGGGRVVIGEKRERPTFSVALTKSEIEEDFFGMTGHRPARRPKKRARNVQRQLNTLFPGLWLTEITADMYKVAEAAP</sequence>
<feature type="region of interest" description="Disordered" evidence="1">
    <location>
        <begin position="141"/>
        <end position="202"/>
    </location>
</feature>
<feature type="compositionally biased region" description="Basic and acidic residues" evidence="1">
    <location>
        <begin position="165"/>
        <end position="178"/>
    </location>
</feature>
<evidence type="ECO:0000256" key="1">
    <source>
        <dbReference type="SAM" id="MobiDB-lite"/>
    </source>
</evidence>
<comment type="caution">
    <text evidence="2">The sequence shown here is derived from an EMBL/GenBank/DDBJ whole genome shotgun (WGS) entry which is preliminary data.</text>
</comment>
<organism evidence="2 3">
    <name type="scientific">Castilleja foliolosa</name>
    <dbReference type="NCBI Taxonomy" id="1961234"/>
    <lineage>
        <taxon>Eukaryota</taxon>
        <taxon>Viridiplantae</taxon>
        <taxon>Streptophyta</taxon>
        <taxon>Embryophyta</taxon>
        <taxon>Tracheophyta</taxon>
        <taxon>Spermatophyta</taxon>
        <taxon>Magnoliopsida</taxon>
        <taxon>eudicotyledons</taxon>
        <taxon>Gunneridae</taxon>
        <taxon>Pentapetalae</taxon>
        <taxon>asterids</taxon>
        <taxon>lamiids</taxon>
        <taxon>Lamiales</taxon>
        <taxon>Orobanchaceae</taxon>
        <taxon>Pedicularideae</taxon>
        <taxon>Castillejinae</taxon>
        <taxon>Castilleja</taxon>
    </lineage>
</organism>
<dbReference type="EMBL" id="JAVIJP010000032">
    <property type="protein sequence ID" value="KAL3631339.1"/>
    <property type="molecule type" value="Genomic_DNA"/>
</dbReference>
<dbReference type="InterPro" id="IPR012438">
    <property type="entry name" value="DUF1639"/>
</dbReference>
<dbReference type="Pfam" id="PF07797">
    <property type="entry name" value="DUF1639"/>
    <property type="match status" value="1"/>
</dbReference>
<protein>
    <recommendedName>
        <fullName evidence="4">DUF1639 family protein</fullName>
    </recommendedName>
</protein>
<reference evidence="3" key="1">
    <citation type="journal article" date="2024" name="IScience">
        <title>Strigolactones Initiate the Formation of Haustorium-like Structures in Castilleja.</title>
        <authorList>
            <person name="Buerger M."/>
            <person name="Peterson D."/>
            <person name="Chory J."/>
        </authorList>
    </citation>
    <scope>NUCLEOTIDE SEQUENCE [LARGE SCALE GENOMIC DNA]</scope>
</reference>
<name>A0ABD3CQB5_9LAMI</name>
<evidence type="ECO:0000313" key="2">
    <source>
        <dbReference type="EMBL" id="KAL3631339.1"/>
    </source>
</evidence>
<dbReference type="Proteomes" id="UP001632038">
    <property type="component" value="Unassembled WGS sequence"/>
</dbReference>
<feature type="region of interest" description="Disordered" evidence="1">
    <location>
        <begin position="47"/>
        <end position="100"/>
    </location>
</feature>
<evidence type="ECO:0000313" key="3">
    <source>
        <dbReference type="Proteomes" id="UP001632038"/>
    </source>
</evidence>
<accession>A0ABD3CQB5</accession>
<dbReference type="PANTHER" id="PTHR33130">
    <property type="entry name" value="PUTATIVE (DUF1639)-RELATED"/>
    <property type="match status" value="1"/>
</dbReference>
<proteinExistence type="predicted"/>
<keyword evidence="3" id="KW-1185">Reference proteome</keyword>